<protein>
    <submittedName>
        <fullName evidence="1">Uncharacterized protein</fullName>
    </submittedName>
</protein>
<evidence type="ECO:0000313" key="1">
    <source>
        <dbReference type="EMBL" id="ELP31215.1"/>
    </source>
</evidence>
<comment type="caution">
    <text evidence="1">The sequence shown here is derived from an EMBL/GenBank/DDBJ whole genome shotgun (WGS) entry which is preliminary data.</text>
</comment>
<organism evidence="1 2">
    <name type="scientific">Rhodopirellula baltica SWK14</name>
    <dbReference type="NCBI Taxonomy" id="993516"/>
    <lineage>
        <taxon>Bacteria</taxon>
        <taxon>Pseudomonadati</taxon>
        <taxon>Planctomycetota</taxon>
        <taxon>Planctomycetia</taxon>
        <taxon>Pirellulales</taxon>
        <taxon>Pirellulaceae</taxon>
        <taxon>Rhodopirellula</taxon>
    </lineage>
</organism>
<name>L7CBI6_RHOBT</name>
<dbReference type="PATRIC" id="fig|993516.3.peg.5292"/>
<dbReference type="EMBL" id="AMWG01000132">
    <property type="protein sequence ID" value="ELP31215.1"/>
    <property type="molecule type" value="Genomic_DNA"/>
</dbReference>
<gene>
    <name evidence="1" type="ORF">RBSWK_04953</name>
</gene>
<sequence>MHLRRWKQSIGLTIVNLPPHSRKGAVFRERIGFRERITHTWALVEKTPHHSVWADTCRPRLAAFANCENAGLCSNEGLAMKTHELSCELIFAAFRFSTLDPDFV</sequence>
<accession>L7CBI6</accession>
<reference evidence="1 2" key="1">
    <citation type="journal article" date="2013" name="Mar. Genomics">
        <title>Expression of sulfatases in Rhodopirellula baltica and the diversity of sulfatases in the genus Rhodopirellula.</title>
        <authorList>
            <person name="Wegner C.E."/>
            <person name="Richter-Heitmann T."/>
            <person name="Klindworth A."/>
            <person name="Klockow C."/>
            <person name="Richter M."/>
            <person name="Achstetter T."/>
            <person name="Glockner F.O."/>
            <person name="Harder J."/>
        </authorList>
    </citation>
    <scope>NUCLEOTIDE SEQUENCE [LARGE SCALE GENOMIC DNA]</scope>
    <source>
        <strain evidence="1 2">SWK14</strain>
    </source>
</reference>
<dbReference type="Proteomes" id="UP000010959">
    <property type="component" value="Unassembled WGS sequence"/>
</dbReference>
<dbReference type="AlphaFoldDB" id="L7CBI6"/>
<proteinExistence type="predicted"/>
<evidence type="ECO:0000313" key="2">
    <source>
        <dbReference type="Proteomes" id="UP000010959"/>
    </source>
</evidence>